<dbReference type="SUPFAM" id="SSF52047">
    <property type="entry name" value="RNI-like"/>
    <property type="match status" value="1"/>
</dbReference>
<dbReference type="HOGENOM" id="CLU_339054_0_0_1"/>
<keyword evidence="4" id="KW-1185">Reference proteome</keyword>
<feature type="region of interest" description="Disordered" evidence="2">
    <location>
        <begin position="444"/>
        <end position="475"/>
    </location>
</feature>
<dbReference type="AlphaFoldDB" id="Q24GK3"/>
<dbReference type="EMBL" id="GG662257">
    <property type="protein sequence ID" value="EAS06868.2"/>
    <property type="molecule type" value="Genomic_DNA"/>
</dbReference>
<organism evidence="3 4">
    <name type="scientific">Tetrahymena thermophila (strain SB210)</name>
    <dbReference type="NCBI Taxonomy" id="312017"/>
    <lineage>
        <taxon>Eukaryota</taxon>
        <taxon>Sar</taxon>
        <taxon>Alveolata</taxon>
        <taxon>Ciliophora</taxon>
        <taxon>Intramacronucleata</taxon>
        <taxon>Oligohymenophorea</taxon>
        <taxon>Hymenostomatida</taxon>
        <taxon>Tetrahymenina</taxon>
        <taxon>Tetrahymenidae</taxon>
        <taxon>Tetrahymena</taxon>
    </lineage>
</organism>
<evidence type="ECO:0008006" key="5">
    <source>
        <dbReference type="Google" id="ProtNLM"/>
    </source>
</evidence>
<dbReference type="Proteomes" id="UP000009168">
    <property type="component" value="Unassembled WGS sequence"/>
</dbReference>
<dbReference type="InParanoid" id="Q24GK3"/>
<name>Q24GK3_TETTS</name>
<sequence>MDINVQNKFITAFQERMSFFIPRFEDVYERKNLLKTGQRSKIYLYLNKMNDTQYVVKEICLQSDQELEWIQRTIDSFYIIDSQICNKKNIVKSEGFYYKFNKSKMNSNAHQAGLCQTTIDFYLVLEKCDGSLDELLKNSFQKNSSTLEKIERARNDSGNVVGLQQKQQNSQMISLNIPFSQPIHRNSNLNSLKNQILLNQATQASARQELCSADDGASISALKKAPIRLQEFDFFNLYSNLKDLILQIHELDGSAIFIDSFSASDIFYIVTKNNEIDFKFSKMTTHIIDSKKQMRLLAEIFLQIGLVKQFENIPIQSSLNFANLSNNCQQNQQQLQQQIQQTQQNSLNQQQQSGGQIITSSANSIQVNKINYTNTNQLNLQQTQLTNASHNQIKSPNNNNNNTTKYNNPQQNQIPSQQVSFVNQNQQLLSSSFSFNQQYQTNSQNTTNVCNLPNNSQNISQNSSPSSQVVKQQQPVFSNSVSFKDVEYKSQNQNSNLNQSQQMQQSGSFAVIASGTPSQNNLNSNNINNANMLSTSQNQDNLIEENNQLNYQRHTEFLLENLKTLQKKFEKADIITTVTKFCKLIQSMITGQTTNQCYYQILKIYNAREFFFEFNQSKLQLINPSTQSLSQRHFSNAQFLFCPPPYILRSSEQTRARSLNNNSNASSNGNNIYSIYNFEDGSFSSSPSTIKKRSTIQRAQLSDNVDALTTYINSLKDNTLVTLVQTFSNLVNAIKQKKKKLRFEKYLTLKEMRFLKTIEPMYCGVNCISVDFGNFYQAEAMQLTGSSFESLTNLQGLELNFDFWNEAEEDQFIFMIQKLSSLTNLRLFSASLSYIGQKNNHHSVDFSKNSFQAISSMISQLPELLCLELDFTGWNTIQEQQIQNLISAIIKCKKLIQLSLIFNDIVNSQNANISSGALMEFNELSQLPDLQQLQLSFRGWGLNKKISEQNLLDFICGMAQFPGLHTGVQISFENLFQNMMELVLVDKGSNSANPLKSSQKLNSQNILQEIQKQLPDLTEIIKQTKLINIFYDQLQIMILL</sequence>
<dbReference type="Gene3D" id="1.10.510.10">
    <property type="entry name" value="Transferase(Phosphotransferase) domain 1"/>
    <property type="match status" value="1"/>
</dbReference>
<evidence type="ECO:0000256" key="2">
    <source>
        <dbReference type="SAM" id="MobiDB-lite"/>
    </source>
</evidence>
<evidence type="ECO:0000313" key="4">
    <source>
        <dbReference type="Proteomes" id="UP000009168"/>
    </source>
</evidence>
<protein>
    <recommendedName>
        <fullName evidence="5">Kinase domain protein</fullName>
    </recommendedName>
</protein>
<gene>
    <name evidence="3" type="ORF">TTHERM_00725870</name>
</gene>
<keyword evidence="1" id="KW-0175">Coiled coil</keyword>
<feature type="coiled-coil region" evidence="1">
    <location>
        <begin position="321"/>
        <end position="352"/>
    </location>
</feature>
<reference evidence="4" key="1">
    <citation type="journal article" date="2006" name="PLoS Biol.">
        <title>Macronuclear genome sequence of the ciliate Tetrahymena thermophila, a model eukaryote.</title>
        <authorList>
            <person name="Eisen J.A."/>
            <person name="Coyne R.S."/>
            <person name="Wu M."/>
            <person name="Wu D."/>
            <person name="Thiagarajan M."/>
            <person name="Wortman J.R."/>
            <person name="Badger J.H."/>
            <person name="Ren Q."/>
            <person name="Amedeo P."/>
            <person name="Jones K.M."/>
            <person name="Tallon L.J."/>
            <person name="Delcher A.L."/>
            <person name="Salzberg S.L."/>
            <person name="Silva J.C."/>
            <person name="Haas B.J."/>
            <person name="Majoros W.H."/>
            <person name="Farzad M."/>
            <person name="Carlton J.M."/>
            <person name="Smith R.K. Jr."/>
            <person name="Garg J."/>
            <person name="Pearlman R.E."/>
            <person name="Karrer K.M."/>
            <person name="Sun L."/>
            <person name="Manning G."/>
            <person name="Elde N.C."/>
            <person name="Turkewitz A.P."/>
            <person name="Asai D.J."/>
            <person name="Wilkes D.E."/>
            <person name="Wang Y."/>
            <person name="Cai H."/>
            <person name="Collins K."/>
            <person name="Stewart B.A."/>
            <person name="Lee S.R."/>
            <person name="Wilamowska K."/>
            <person name="Weinberg Z."/>
            <person name="Ruzzo W.L."/>
            <person name="Wloga D."/>
            <person name="Gaertig J."/>
            <person name="Frankel J."/>
            <person name="Tsao C.-C."/>
            <person name="Gorovsky M.A."/>
            <person name="Keeling P.J."/>
            <person name="Waller R.F."/>
            <person name="Patron N.J."/>
            <person name="Cherry J.M."/>
            <person name="Stover N.A."/>
            <person name="Krieger C.J."/>
            <person name="del Toro C."/>
            <person name="Ryder H.F."/>
            <person name="Williamson S.C."/>
            <person name="Barbeau R.A."/>
            <person name="Hamilton E.P."/>
            <person name="Orias E."/>
        </authorList>
    </citation>
    <scope>NUCLEOTIDE SEQUENCE [LARGE SCALE GENOMIC DNA]</scope>
    <source>
        <strain evidence="4">SB210</strain>
    </source>
</reference>
<accession>Q24GK3</accession>
<dbReference type="RefSeq" id="XP_001027110.2">
    <property type="nucleotide sequence ID" value="XM_001027110.2"/>
</dbReference>
<dbReference type="SUPFAM" id="SSF56112">
    <property type="entry name" value="Protein kinase-like (PK-like)"/>
    <property type="match status" value="1"/>
</dbReference>
<evidence type="ECO:0000313" key="3">
    <source>
        <dbReference type="EMBL" id="EAS06868.2"/>
    </source>
</evidence>
<feature type="region of interest" description="Disordered" evidence="2">
    <location>
        <begin position="390"/>
        <end position="411"/>
    </location>
</feature>
<dbReference type="KEGG" id="tet:TTHERM_00725870"/>
<dbReference type="GeneID" id="7844897"/>
<dbReference type="InterPro" id="IPR011009">
    <property type="entry name" value="Kinase-like_dom_sf"/>
</dbReference>
<evidence type="ECO:0000256" key="1">
    <source>
        <dbReference type="SAM" id="Coils"/>
    </source>
</evidence>
<proteinExistence type="predicted"/>